<evidence type="ECO:0000313" key="2">
    <source>
        <dbReference type="Proteomes" id="UP000270342"/>
    </source>
</evidence>
<dbReference type="Proteomes" id="UP000270342">
    <property type="component" value="Unassembled WGS sequence"/>
</dbReference>
<gene>
    <name evidence="1" type="ORF">D7S86_02910</name>
</gene>
<name>A0A494YAW3_9BURK</name>
<sequence>MAAPRADWGSVMLSPSGESWEWTSAHVIASKARIGGAASARSRRSDRAAACAMTTFARLLGMRRGTGSSVRKRFRSGRARWTVSRAG</sequence>
<proteinExistence type="predicted"/>
<protein>
    <submittedName>
        <fullName evidence="1">Uncharacterized protein</fullName>
    </submittedName>
</protein>
<evidence type="ECO:0000313" key="1">
    <source>
        <dbReference type="EMBL" id="RKP58890.1"/>
    </source>
</evidence>
<accession>A0A494YAW3</accession>
<keyword evidence="2" id="KW-1185">Reference proteome</keyword>
<organism evidence="1 2">
    <name type="scientific">Pararobbsia silviterrae</name>
    <dbReference type="NCBI Taxonomy" id="1792498"/>
    <lineage>
        <taxon>Bacteria</taxon>
        <taxon>Pseudomonadati</taxon>
        <taxon>Pseudomonadota</taxon>
        <taxon>Betaproteobacteria</taxon>
        <taxon>Burkholderiales</taxon>
        <taxon>Burkholderiaceae</taxon>
        <taxon>Pararobbsia</taxon>
    </lineage>
</organism>
<dbReference type="EMBL" id="RBZU01000001">
    <property type="protein sequence ID" value="RKP58890.1"/>
    <property type="molecule type" value="Genomic_DNA"/>
</dbReference>
<comment type="caution">
    <text evidence="1">The sequence shown here is derived from an EMBL/GenBank/DDBJ whole genome shotgun (WGS) entry which is preliminary data.</text>
</comment>
<reference evidence="1 2" key="1">
    <citation type="submission" date="2018-10" db="EMBL/GenBank/DDBJ databases">
        <title>Robbsia sp. DHC34, isolated from soil.</title>
        <authorList>
            <person name="Gao Z.-H."/>
            <person name="Qiu L.-H."/>
        </authorList>
    </citation>
    <scope>NUCLEOTIDE SEQUENCE [LARGE SCALE GENOMIC DNA]</scope>
    <source>
        <strain evidence="1 2">DHC34</strain>
    </source>
</reference>
<dbReference type="AlphaFoldDB" id="A0A494YAW3"/>